<feature type="compositionally biased region" description="Basic residues" evidence="1">
    <location>
        <begin position="72"/>
        <end position="82"/>
    </location>
</feature>
<feature type="region of interest" description="Disordered" evidence="1">
    <location>
        <begin position="1"/>
        <end position="140"/>
    </location>
</feature>
<gene>
    <name evidence="2" type="ORF">M406DRAFT_320856</name>
</gene>
<dbReference type="EMBL" id="MU032345">
    <property type="protein sequence ID" value="KAF3768390.1"/>
    <property type="molecule type" value="Genomic_DNA"/>
</dbReference>
<organism evidence="2 3">
    <name type="scientific">Cryphonectria parasitica (strain ATCC 38755 / EP155)</name>
    <dbReference type="NCBI Taxonomy" id="660469"/>
    <lineage>
        <taxon>Eukaryota</taxon>
        <taxon>Fungi</taxon>
        <taxon>Dikarya</taxon>
        <taxon>Ascomycota</taxon>
        <taxon>Pezizomycotina</taxon>
        <taxon>Sordariomycetes</taxon>
        <taxon>Sordariomycetidae</taxon>
        <taxon>Diaporthales</taxon>
        <taxon>Cryphonectriaceae</taxon>
        <taxon>Cryphonectria-Endothia species complex</taxon>
        <taxon>Cryphonectria</taxon>
    </lineage>
</organism>
<protein>
    <submittedName>
        <fullName evidence="2">Uncharacterized protein</fullName>
    </submittedName>
</protein>
<proteinExistence type="predicted"/>
<name>A0A9P4Y986_CRYP1</name>
<keyword evidence="3" id="KW-1185">Reference proteome</keyword>
<comment type="caution">
    <text evidence="2">The sequence shown here is derived from an EMBL/GenBank/DDBJ whole genome shotgun (WGS) entry which is preliminary data.</text>
</comment>
<evidence type="ECO:0000313" key="3">
    <source>
        <dbReference type="Proteomes" id="UP000803844"/>
    </source>
</evidence>
<evidence type="ECO:0000313" key="2">
    <source>
        <dbReference type="EMBL" id="KAF3768390.1"/>
    </source>
</evidence>
<reference evidence="2" key="1">
    <citation type="journal article" date="2020" name="Phytopathology">
        <title>Genome sequence of the chestnut blight fungus Cryphonectria parasitica EP155: A fundamental resource for an archetypical invasive plant pathogen.</title>
        <authorList>
            <person name="Crouch J.A."/>
            <person name="Dawe A."/>
            <person name="Aerts A."/>
            <person name="Barry K."/>
            <person name="Churchill A.C.L."/>
            <person name="Grimwood J."/>
            <person name="Hillman B."/>
            <person name="Milgroom M.G."/>
            <person name="Pangilinan J."/>
            <person name="Smith M."/>
            <person name="Salamov A."/>
            <person name="Schmutz J."/>
            <person name="Yadav J."/>
            <person name="Grigoriev I.V."/>
            <person name="Nuss D."/>
        </authorList>
    </citation>
    <scope>NUCLEOTIDE SEQUENCE</scope>
    <source>
        <strain evidence="2">EP155</strain>
    </source>
</reference>
<accession>A0A9P4Y986</accession>
<feature type="compositionally biased region" description="Low complexity" evidence="1">
    <location>
        <begin position="84"/>
        <end position="98"/>
    </location>
</feature>
<evidence type="ECO:0000256" key="1">
    <source>
        <dbReference type="SAM" id="MobiDB-lite"/>
    </source>
</evidence>
<dbReference type="RefSeq" id="XP_040779351.1">
    <property type="nucleotide sequence ID" value="XM_040919446.1"/>
</dbReference>
<dbReference type="GeneID" id="63836575"/>
<sequence>MLQGLGGNERIESRPPVRPGDGDGELSPSPPSPSALQHKQQQQQQPKRGFRHRAGQPPQPACTALDGVRGAKIAKARRKRGPRGPEASARLLSAAQQAPSGLKPPVPPPNALSTASVRRSRRLEEKAQSRAAAGLGARDR</sequence>
<dbReference type="Proteomes" id="UP000803844">
    <property type="component" value="Unassembled WGS sequence"/>
</dbReference>
<dbReference type="AlphaFoldDB" id="A0A9P4Y986"/>